<feature type="domain" description="GST C-terminal" evidence="2">
    <location>
        <begin position="292"/>
        <end position="416"/>
    </location>
</feature>
<protein>
    <recommendedName>
        <fullName evidence="5">Glutathione S-transferase</fullName>
    </recommendedName>
</protein>
<dbReference type="InterPro" id="IPR050213">
    <property type="entry name" value="GST_superfamily"/>
</dbReference>
<dbReference type="GO" id="GO:0004364">
    <property type="term" value="F:glutathione transferase activity"/>
    <property type="evidence" value="ECO:0007669"/>
    <property type="project" value="TreeGrafter"/>
</dbReference>
<dbReference type="CDD" id="cd03192">
    <property type="entry name" value="GST_C_Sigma_like"/>
    <property type="match status" value="1"/>
</dbReference>
<evidence type="ECO:0000259" key="2">
    <source>
        <dbReference type="PROSITE" id="PS50405"/>
    </source>
</evidence>
<evidence type="ECO:0000313" key="3">
    <source>
        <dbReference type="EMBL" id="KAG7401930.1"/>
    </source>
</evidence>
<dbReference type="EMBL" id="JAGDFL010000006">
    <property type="protein sequence ID" value="KAG7401930.1"/>
    <property type="molecule type" value="Genomic_DNA"/>
</dbReference>
<dbReference type="FunFam" id="1.20.1050.10:FF:000030">
    <property type="entry name" value="Glutathione S-transferase S1"/>
    <property type="match status" value="2"/>
</dbReference>
<evidence type="ECO:0008006" key="5">
    <source>
        <dbReference type="Google" id="ProtNLM"/>
    </source>
</evidence>
<dbReference type="PANTHER" id="PTHR11571">
    <property type="entry name" value="GLUTATHIONE S-TRANSFERASE"/>
    <property type="match status" value="1"/>
</dbReference>
<dbReference type="InterPro" id="IPR004046">
    <property type="entry name" value="GST_C"/>
</dbReference>
<dbReference type="Pfam" id="PF14497">
    <property type="entry name" value="GST_C_3"/>
    <property type="match status" value="2"/>
</dbReference>
<dbReference type="InterPro" id="IPR004045">
    <property type="entry name" value="Glutathione_S-Trfase_N"/>
</dbReference>
<keyword evidence="4" id="KW-1185">Reference proteome</keyword>
<comment type="caution">
    <text evidence="3">The sequence shown here is derived from an EMBL/GenBank/DDBJ whole genome shotgun (WGS) entry which is preliminary data.</text>
</comment>
<evidence type="ECO:0000259" key="1">
    <source>
        <dbReference type="PROSITE" id="PS50404"/>
    </source>
</evidence>
<dbReference type="PANTHER" id="PTHR11571:SF252">
    <property type="entry name" value="GLUTATHIONE S-TRANSFERASE"/>
    <property type="match status" value="1"/>
</dbReference>
<dbReference type="PROSITE" id="PS50405">
    <property type="entry name" value="GST_CTER"/>
    <property type="match status" value="2"/>
</dbReference>
<evidence type="ECO:0000313" key="4">
    <source>
        <dbReference type="Proteomes" id="UP000693981"/>
    </source>
</evidence>
<dbReference type="OrthoDB" id="420389at2759"/>
<accession>A0A8T1XF23</accession>
<dbReference type="Pfam" id="PF02798">
    <property type="entry name" value="GST_N"/>
    <property type="match status" value="2"/>
</dbReference>
<reference evidence="3" key="1">
    <citation type="submission" date="2021-02" db="EMBL/GenBank/DDBJ databases">
        <authorList>
            <person name="Palmer J.M."/>
        </authorList>
    </citation>
    <scope>NUCLEOTIDE SEQUENCE</scope>
    <source>
        <strain evidence="3">SCRP23</strain>
    </source>
</reference>
<dbReference type="AlphaFoldDB" id="A0A8T1XF23"/>
<feature type="domain" description="GST N-terminal" evidence="1">
    <location>
        <begin position="5"/>
        <end position="82"/>
    </location>
</feature>
<dbReference type="CDD" id="cd03039">
    <property type="entry name" value="GST_N_Sigma_like"/>
    <property type="match status" value="2"/>
</dbReference>
<sequence length="416" mass="46469">MSAFPSLKLTYFPLGGRAEHARLAFYIGGVPFEDRRVSYETFGVMKDSLPLGQLPVLEVDGQVLTQSNAILRYAGRLGGLYPSSAPLAALRVDEVLHALNELEEQMGPSLREKDADKKKAMREELAATTLPRYAKLIEARLAKLKELPIFQTGDVYVHEVAVYTTVKSLRAGYIDHIPTTVLDGYKLLNETFEKIAEHPKVKEWYSLPHDAPKLKLTYFPVPGRAEPIRLALFISGIDFEDERVSFDEVGDLLPNMPFNTLPVLEVDGEVISQSMAILRYVGGLSGLYPTTNVLSAHRVDEIFSLIDEMFNFPDWRAATREQDPGKQMERREALAKGVIPKTLDFVEKRLADFNGKYAVGADLTVADLAVYALVLTLTSGRPGIPTTIADPYPNVQRIYKQVKAHPKVVEWNDAHK</sequence>
<proteinExistence type="predicted"/>
<dbReference type="Proteomes" id="UP000693981">
    <property type="component" value="Unassembled WGS sequence"/>
</dbReference>
<feature type="domain" description="GST N-terminal" evidence="1">
    <location>
        <begin position="212"/>
        <end position="289"/>
    </location>
</feature>
<dbReference type="SFLD" id="SFLDS00019">
    <property type="entry name" value="Glutathione_Transferase_(cytos"/>
    <property type="match status" value="2"/>
</dbReference>
<feature type="domain" description="GST C-terminal" evidence="2">
    <location>
        <begin position="85"/>
        <end position="219"/>
    </location>
</feature>
<dbReference type="InterPro" id="IPR040079">
    <property type="entry name" value="Glutathione_S-Trfase"/>
</dbReference>
<gene>
    <name evidence="3" type="ORF">PHYBOEH_009510</name>
</gene>
<name>A0A8T1XF23_9STRA</name>
<dbReference type="PROSITE" id="PS50404">
    <property type="entry name" value="GST_NTER"/>
    <property type="match status" value="2"/>
</dbReference>
<dbReference type="InterPro" id="IPR010987">
    <property type="entry name" value="Glutathione-S-Trfase_C-like"/>
</dbReference>
<organism evidence="3 4">
    <name type="scientific">Phytophthora boehmeriae</name>
    <dbReference type="NCBI Taxonomy" id="109152"/>
    <lineage>
        <taxon>Eukaryota</taxon>
        <taxon>Sar</taxon>
        <taxon>Stramenopiles</taxon>
        <taxon>Oomycota</taxon>
        <taxon>Peronosporomycetes</taxon>
        <taxon>Peronosporales</taxon>
        <taxon>Peronosporaceae</taxon>
        <taxon>Phytophthora</taxon>
    </lineage>
</organism>
<dbReference type="SFLD" id="SFLDG00363">
    <property type="entry name" value="AMPS_(cytGST):_Alpha-__Mu-__Pi"/>
    <property type="match status" value="2"/>
</dbReference>
<dbReference type="GO" id="GO:0006749">
    <property type="term" value="P:glutathione metabolic process"/>
    <property type="evidence" value="ECO:0007669"/>
    <property type="project" value="TreeGrafter"/>
</dbReference>
<dbReference type="SFLD" id="SFLDG01205">
    <property type="entry name" value="AMPS.1"/>
    <property type="match status" value="2"/>
</dbReference>